<dbReference type="EMBL" id="JABRWJ010000025">
    <property type="protein sequence ID" value="NRF72404.1"/>
    <property type="molecule type" value="Genomic_DNA"/>
</dbReference>
<dbReference type="RefSeq" id="WP_173135573.1">
    <property type="nucleotide sequence ID" value="NZ_JABRWJ010000025.1"/>
</dbReference>
<proteinExistence type="predicted"/>
<reference evidence="1 2" key="1">
    <citation type="submission" date="2020-05" db="EMBL/GenBank/DDBJ databases">
        <title>Aquincola sp. isolate from soil.</title>
        <authorList>
            <person name="Han J."/>
            <person name="Kim D.-U."/>
        </authorList>
    </citation>
    <scope>NUCLEOTIDE SEQUENCE [LARGE SCALE GENOMIC DNA]</scope>
    <source>
        <strain evidence="1 2">S2</strain>
    </source>
</reference>
<name>A0ABX2EV33_9BURK</name>
<organism evidence="1 2">
    <name type="scientific">Pseudaquabacterium terrae</name>
    <dbReference type="NCBI Taxonomy" id="2732868"/>
    <lineage>
        <taxon>Bacteria</taxon>
        <taxon>Pseudomonadati</taxon>
        <taxon>Pseudomonadota</taxon>
        <taxon>Betaproteobacteria</taxon>
        <taxon>Burkholderiales</taxon>
        <taxon>Sphaerotilaceae</taxon>
        <taxon>Pseudaquabacterium</taxon>
    </lineage>
</organism>
<protein>
    <submittedName>
        <fullName evidence="1">Uncharacterized protein</fullName>
    </submittedName>
</protein>
<evidence type="ECO:0000313" key="1">
    <source>
        <dbReference type="EMBL" id="NRF72404.1"/>
    </source>
</evidence>
<keyword evidence="2" id="KW-1185">Reference proteome</keyword>
<comment type="caution">
    <text evidence="1">The sequence shown here is derived from an EMBL/GenBank/DDBJ whole genome shotgun (WGS) entry which is preliminary data.</text>
</comment>
<sequence>MNTARASRIVRIAAAAASLVVTFAMFSGVVSLRETHDPSGRVRMAAAQTSIVR</sequence>
<evidence type="ECO:0000313" key="2">
    <source>
        <dbReference type="Proteomes" id="UP000737171"/>
    </source>
</evidence>
<dbReference type="Proteomes" id="UP000737171">
    <property type="component" value="Unassembled WGS sequence"/>
</dbReference>
<gene>
    <name evidence="1" type="ORF">HLB44_36055</name>
</gene>
<accession>A0ABX2EV33</accession>